<dbReference type="EMBL" id="CP061839">
    <property type="protein sequence ID" value="QOW62043.1"/>
    <property type="molecule type" value="Genomic_DNA"/>
</dbReference>
<gene>
    <name evidence="1" type="ORF">IFE08_06855</name>
</gene>
<evidence type="ECO:0000313" key="2">
    <source>
        <dbReference type="Proteomes" id="UP000593915"/>
    </source>
</evidence>
<reference evidence="1 2" key="1">
    <citation type="submission" date="2020-09" db="EMBL/GenBank/DDBJ databases">
        <title>Characterization of Treponema spp. from bovine digital dermatitis in Korea.</title>
        <authorList>
            <person name="Espiritu H.M."/>
            <person name="Cho Y.I."/>
            <person name="Mamuad L."/>
        </authorList>
    </citation>
    <scope>NUCLEOTIDE SEQUENCE [LARGE SCALE GENOMIC DNA]</scope>
    <source>
        <strain evidence="1 2">KS1</strain>
    </source>
</reference>
<organism evidence="1 2">
    <name type="scientific">Treponema pedis</name>
    <dbReference type="NCBI Taxonomy" id="409322"/>
    <lineage>
        <taxon>Bacteria</taxon>
        <taxon>Pseudomonadati</taxon>
        <taxon>Spirochaetota</taxon>
        <taxon>Spirochaetia</taxon>
        <taxon>Spirochaetales</taxon>
        <taxon>Treponemataceae</taxon>
        <taxon>Treponema</taxon>
    </lineage>
</organism>
<dbReference type="GeneID" id="301090305"/>
<dbReference type="Proteomes" id="UP000593915">
    <property type="component" value="Chromosome"/>
</dbReference>
<evidence type="ECO:0008006" key="3">
    <source>
        <dbReference type="Google" id="ProtNLM"/>
    </source>
</evidence>
<protein>
    <recommendedName>
        <fullName evidence="3">ABC transporter</fullName>
    </recommendedName>
</protein>
<name>A0A7S6WRK5_9SPIR</name>
<dbReference type="RefSeq" id="WP_020965577.1">
    <property type="nucleotide sequence ID" value="NZ_CP045670.1"/>
</dbReference>
<evidence type="ECO:0000313" key="1">
    <source>
        <dbReference type="EMBL" id="QOW62043.1"/>
    </source>
</evidence>
<accession>A0A7S6WRK5</accession>
<proteinExistence type="predicted"/>
<dbReference type="AlphaFoldDB" id="A0A7S6WRK5"/>
<sequence>MRILKNIYASIYKEMIYYKRTLVNTIISMILFYAIFFLLWNGIKIASGSVLAFGADRIGILIGYYSWTMILSVYTSVGYIIAKNRDTGILENMIINSNNFTFLLIIESMVSTLLYCIFSWVNIFVFSLISGSHIYFRIFSTTYVLIVGLISVLGISLFIAGITIIFKKASAILSIFQFIFLAVLFIPANFVARLLLPFIQANEMLKIVFEQGISVIRISPEKHLLLWANAALYLICGIVVFNLCIKSAKRKGYLRFF</sequence>